<dbReference type="InterPro" id="IPR011990">
    <property type="entry name" value="TPR-like_helical_dom_sf"/>
</dbReference>
<dbReference type="PANTHER" id="PTHR47756:SF1">
    <property type="entry name" value="BLL0085 PROTEIN"/>
    <property type="match status" value="1"/>
</dbReference>
<dbReference type="SUPFAM" id="SSF88659">
    <property type="entry name" value="Sigma3 and sigma4 domains of RNA polymerase sigma factors"/>
    <property type="match status" value="1"/>
</dbReference>
<dbReference type="RefSeq" id="WP_284343309.1">
    <property type="nucleotide sequence ID" value="NZ_BSNS01000024.1"/>
</dbReference>
<comment type="caution">
    <text evidence="4">The sequence shown here is derived from an EMBL/GenBank/DDBJ whole genome shotgun (WGS) entry which is preliminary data.</text>
</comment>
<feature type="domain" description="RNA polymerase sigma-70 region 2" evidence="1">
    <location>
        <begin position="12"/>
        <end position="77"/>
    </location>
</feature>
<evidence type="ECO:0000259" key="1">
    <source>
        <dbReference type="Pfam" id="PF04542"/>
    </source>
</evidence>
<feature type="domain" description="DUF6596" evidence="3">
    <location>
        <begin position="185"/>
        <end position="285"/>
    </location>
</feature>
<dbReference type="NCBIfam" id="TIGR02937">
    <property type="entry name" value="sigma70-ECF"/>
    <property type="match status" value="1"/>
</dbReference>
<dbReference type="Gene3D" id="1.10.10.10">
    <property type="entry name" value="Winged helix-like DNA-binding domain superfamily/Winged helix DNA-binding domain"/>
    <property type="match status" value="1"/>
</dbReference>
<dbReference type="SUPFAM" id="SSF88946">
    <property type="entry name" value="Sigma2 domain of RNA polymerase sigma factors"/>
    <property type="match status" value="1"/>
</dbReference>
<reference evidence="5" key="1">
    <citation type="journal article" date="2019" name="Int. J. Syst. Evol. Microbiol.">
        <title>The Global Catalogue of Microorganisms (GCM) 10K type strain sequencing project: providing services to taxonomists for standard genome sequencing and annotation.</title>
        <authorList>
            <consortium name="The Broad Institute Genomics Platform"/>
            <consortium name="The Broad Institute Genome Sequencing Center for Infectious Disease"/>
            <person name="Wu L."/>
            <person name="Ma J."/>
        </authorList>
    </citation>
    <scope>NUCLEOTIDE SEQUENCE [LARGE SCALE GENOMIC DNA]</scope>
    <source>
        <strain evidence="5">NBRC 112416</strain>
    </source>
</reference>
<sequence>MDGAGLTSAIFADSRPRALAVLVRSFRNLDVAEELYQEACLRAAEHWRGTGVPRDPTAWLITVAHNAGFDRIRRDRRLSPVDVGTALDALSGGDAQAEIAEAIDRTEYRDDVLRLLFMCCHPQLKVHEQLALALKVIVGFSVEEIARAFVVTPDTMQRRLSRAKARAAGIASKLDTPSLAERAERLSAVQTMIYLLFNEGYTAASGSEHIRHALCEEAIRLARLLLELFPGQAELMGLLALCLLQHARTGARIDGEGRLVSLEDQDRSLWDRDRIVEGRVLVEKALMKGRPGPLQVQAAIAAVHCAAERAEDTDWPEIERLYGALELLAPGPVVTLNRAVAIGKVRGPEAALATLIPLAEELDRYRPYHSVRAALLEESGKIEAAIAALKAALSCEPTRQESAYLRENIAALETLRAT</sequence>
<dbReference type="PANTHER" id="PTHR47756">
    <property type="entry name" value="BLL6612 PROTEIN-RELATED"/>
    <property type="match status" value="1"/>
</dbReference>
<dbReference type="SUPFAM" id="SSF48452">
    <property type="entry name" value="TPR-like"/>
    <property type="match status" value="1"/>
</dbReference>
<dbReference type="InterPro" id="IPR014284">
    <property type="entry name" value="RNA_pol_sigma-70_dom"/>
</dbReference>
<dbReference type="EMBL" id="BSNS01000024">
    <property type="protein sequence ID" value="GLQ57542.1"/>
    <property type="molecule type" value="Genomic_DNA"/>
</dbReference>
<evidence type="ECO:0000259" key="2">
    <source>
        <dbReference type="Pfam" id="PF08281"/>
    </source>
</evidence>
<name>A0ABQ5WBP3_9HYPH</name>
<dbReference type="Gene3D" id="1.10.1740.10">
    <property type="match status" value="1"/>
</dbReference>
<dbReference type="InterPro" id="IPR013324">
    <property type="entry name" value="RNA_pol_sigma_r3/r4-like"/>
</dbReference>
<gene>
    <name evidence="4" type="ORF">GCM10010862_48010</name>
</gene>
<dbReference type="Pfam" id="PF20239">
    <property type="entry name" value="DUF6596"/>
    <property type="match status" value="1"/>
</dbReference>
<dbReference type="Proteomes" id="UP001156691">
    <property type="component" value="Unassembled WGS sequence"/>
</dbReference>
<feature type="domain" description="RNA polymerase sigma factor 70 region 4 type 2" evidence="2">
    <location>
        <begin position="115"/>
        <end position="166"/>
    </location>
</feature>
<proteinExistence type="predicted"/>
<evidence type="ECO:0008006" key="6">
    <source>
        <dbReference type="Google" id="ProtNLM"/>
    </source>
</evidence>
<dbReference type="InterPro" id="IPR036388">
    <property type="entry name" value="WH-like_DNA-bd_sf"/>
</dbReference>
<dbReference type="Gene3D" id="1.25.40.10">
    <property type="entry name" value="Tetratricopeptide repeat domain"/>
    <property type="match status" value="1"/>
</dbReference>
<organism evidence="4 5">
    <name type="scientific">Devosia nitrariae</name>
    <dbReference type="NCBI Taxonomy" id="2071872"/>
    <lineage>
        <taxon>Bacteria</taxon>
        <taxon>Pseudomonadati</taxon>
        <taxon>Pseudomonadota</taxon>
        <taxon>Alphaproteobacteria</taxon>
        <taxon>Hyphomicrobiales</taxon>
        <taxon>Devosiaceae</taxon>
        <taxon>Devosia</taxon>
    </lineage>
</organism>
<protein>
    <recommendedName>
        <fullName evidence="6">RNA polymerase sigma factor</fullName>
    </recommendedName>
</protein>
<accession>A0ABQ5WBP3</accession>
<dbReference type="InterPro" id="IPR046531">
    <property type="entry name" value="DUF6596"/>
</dbReference>
<keyword evidence="5" id="KW-1185">Reference proteome</keyword>
<dbReference type="Pfam" id="PF08281">
    <property type="entry name" value="Sigma70_r4_2"/>
    <property type="match status" value="1"/>
</dbReference>
<dbReference type="InterPro" id="IPR013325">
    <property type="entry name" value="RNA_pol_sigma_r2"/>
</dbReference>
<evidence type="ECO:0000259" key="3">
    <source>
        <dbReference type="Pfam" id="PF20239"/>
    </source>
</evidence>
<evidence type="ECO:0000313" key="5">
    <source>
        <dbReference type="Proteomes" id="UP001156691"/>
    </source>
</evidence>
<evidence type="ECO:0000313" key="4">
    <source>
        <dbReference type="EMBL" id="GLQ57542.1"/>
    </source>
</evidence>
<dbReference type="Pfam" id="PF04542">
    <property type="entry name" value="Sigma70_r2"/>
    <property type="match status" value="1"/>
</dbReference>
<dbReference type="InterPro" id="IPR013249">
    <property type="entry name" value="RNA_pol_sigma70_r4_t2"/>
</dbReference>
<dbReference type="InterPro" id="IPR007627">
    <property type="entry name" value="RNA_pol_sigma70_r2"/>
</dbReference>